<dbReference type="Pfam" id="PF06074">
    <property type="entry name" value="Portal_Mu"/>
    <property type="match status" value="1"/>
</dbReference>
<evidence type="ECO:0008006" key="4">
    <source>
        <dbReference type="Google" id="ProtNLM"/>
    </source>
</evidence>
<dbReference type="RefSeq" id="WP_121160738.1">
    <property type="nucleotide sequence ID" value="NZ_RBKT01000001.1"/>
</dbReference>
<name>A0A495JVD4_9ACTN</name>
<evidence type="ECO:0000313" key="2">
    <source>
        <dbReference type="EMBL" id="RKR92791.1"/>
    </source>
</evidence>
<dbReference type="OrthoDB" id="1804088at2"/>
<sequence length="474" mass="50853">MTAPIKPPLHPLGVVNEHQYGTLVADVYEHVPDLLYPNSVEIYSMMRRDPRLAAVLAGYTLQLRRAQWQLDGTGCRPEVVQLVADGLGLHVKGQDTETGAFRRGVSWNEHLRAALNCLTFGHAGFELVADVSSGVARLVTLAERLPQSISAIHADPRTGALLGVDQILTSQQRSPQIPADRLAWYCHEREGSAWQGVSLLRPAYAPWLIKREMQRVHAISNRRWGAGVPVMEALPGTVPTPEQMRQAQEMASAARAGDTAGAAAPPGFTLRIAGLSGAVPDTLAFLDWLNREMSAGALMQHLDLGQGGNGGSRALGTAFIDSWTLALETIGEQIADTATRQIAARIVDWNWGQDEPVPVVTVAGVGSRREVTAESLDLLLSSGALSADPALEAWVRREYRLPERTEPPPAPTPPAPEPDDNSPEPEPEPDPPASPPAPAVVARRASRRPRKQPPPEQLTLPIPAAAGTGGGDHG</sequence>
<gene>
    <name evidence="2" type="ORF">BDK92_7271</name>
</gene>
<proteinExistence type="predicted"/>
<feature type="compositionally biased region" description="Acidic residues" evidence="1">
    <location>
        <begin position="417"/>
        <end position="429"/>
    </location>
</feature>
<protein>
    <recommendedName>
        <fullName evidence="4">SPP1 Gp6-like portal protein</fullName>
    </recommendedName>
</protein>
<dbReference type="InterPro" id="IPR009279">
    <property type="entry name" value="Portal_Mu"/>
</dbReference>
<reference evidence="2 3" key="1">
    <citation type="submission" date="2018-10" db="EMBL/GenBank/DDBJ databases">
        <title>Sequencing the genomes of 1000 actinobacteria strains.</title>
        <authorList>
            <person name="Klenk H.-P."/>
        </authorList>
    </citation>
    <scope>NUCLEOTIDE SEQUENCE [LARGE SCALE GENOMIC DNA]</scope>
    <source>
        <strain evidence="2 3">DSM 45175</strain>
    </source>
</reference>
<feature type="region of interest" description="Disordered" evidence="1">
    <location>
        <begin position="401"/>
        <end position="474"/>
    </location>
</feature>
<organism evidence="2 3">
    <name type="scientific">Micromonospora pisi</name>
    <dbReference type="NCBI Taxonomy" id="589240"/>
    <lineage>
        <taxon>Bacteria</taxon>
        <taxon>Bacillati</taxon>
        <taxon>Actinomycetota</taxon>
        <taxon>Actinomycetes</taxon>
        <taxon>Micromonosporales</taxon>
        <taxon>Micromonosporaceae</taxon>
        <taxon>Micromonospora</taxon>
    </lineage>
</organism>
<dbReference type="Proteomes" id="UP000277671">
    <property type="component" value="Unassembled WGS sequence"/>
</dbReference>
<feature type="compositionally biased region" description="Pro residues" evidence="1">
    <location>
        <begin position="407"/>
        <end position="416"/>
    </location>
</feature>
<dbReference type="AlphaFoldDB" id="A0A495JVD4"/>
<accession>A0A495JVD4</accession>
<evidence type="ECO:0000256" key="1">
    <source>
        <dbReference type="SAM" id="MobiDB-lite"/>
    </source>
</evidence>
<comment type="caution">
    <text evidence="2">The sequence shown here is derived from an EMBL/GenBank/DDBJ whole genome shotgun (WGS) entry which is preliminary data.</text>
</comment>
<dbReference type="EMBL" id="RBKT01000001">
    <property type="protein sequence ID" value="RKR92791.1"/>
    <property type="molecule type" value="Genomic_DNA"/>
</dbReference>
<evidence type="ECO:0000313" key="3">
    <source>
        <dbReference type="Proteomes" id="UP000277671"/>
    </source>
</evidence>
<keyword evidence="3" id="KW-1185">Reference proteome</keyword>